<dbReference type="SMART" id="SM00271">
    <property type="entry name" value="DnaJ"/>
    <property type="match status" value="1"/>
</dbReference>
<organism evidence="2">
    <name type="scientific">Guillardia theta (strain CCMP2712)</name>
    <name type="common">Cryptophyte</name>
    <dbReference type="NCBI Taxonomy" id="905079"/>
    <lineage>
        <taxon>Eukaryota</taxon>
        <taxon>Cryptophyceae</taxon>
        <taxon>Pyrenomonadales</taxon>
        <taxon>Geminigeraceae</taxon>
        <taxon>Guillardia</taxon>
    </lineage>
</organism>
<dbReference type="AlphaFoldDB" id="L1K376"/>
<dbReference type="CDD" id="cd06257">
    <property type="entry name" value="DnaJ"/>
    <property type="match status" value="1"/>
</dbReference>
<dbReference type="PRINTS" id="PR00625">
    <property type="entry name" value="JDOMAIN"/>
</dbReference>
<dbReference type="EMBL" id="JH992966">
    <property type="protein sequence ID" value="EKX54798.1"/>
    <property type="molecule type" value="Genomic_DNA"/>
</dbReference>
<evidence type="ECO:0000259" key="1">
    <source>
        <dbReference type="PROSITE" id="PS50076"/>
    </source>
</evidence>
<dbReference type="KEGG" id="gtt:GUITHDRAFT_46565"/>
<reference evidence="2 4" key="1">
    <citation type="journal article" date="2012" name="Nature">
        <title>Algal genomes reveal evolutionary mosaicism and the fate of nucleomorphs.</title>
        <authorList>
            <consortium name="DOE Joint Genome Institute"/>
            <person name="Curtis B.A."/>
            <person name="Tanifuji G."/>
            <person name="Burki F."/>
            <person name="Gruber A."/>
            <person name="Irimia M."/>
            <person name="Maruyama S."/>
            <person name="Arias M.C."/>
            <person name="Ball S.G."/>
            <person name="Gile G.H."/>
            <person name="Hirakawa Y."/>
            <person name="Hopkins J.F."/>
            <person name="Kuo A."/>
            <person name="Rensing S.A."/>
            <person name="Schmutz J."/>
            <person name="Symeonidi A."/>
            <person name="Elias M."/>
            <person name="Eveleigh R.J."/>
            <person name="Herman E.K."/>
            <person name="Klute M.J."/>
            <person name="Nakayama T."/>
            <person name="Obornik M."/>
            <person name="Reyes-Prieto A."/>
            <person name="Armbrust E.V."/>
            <person name="Aves S.J."/>
            <person name="Beiko R.G."/>
            <person name="Coutinho P."/>
            <person name="Dacks J.B."/>
            <person name="Durnford D.G."/>
            <person name="Fast N.M."/>
            <person name="Green B.R."/>
            <person name="Grisdale C.J."/>
            <person name="Hempel F."/>
            <person name="Henrissat B."/>
            <person name="Hoppner M.P."/>
            <person name="Ishida K."/>
            <person name="Kim E."/>
            <person name="Koreny L."/>
            <person name="Kroth P.G."/>
            <person name="Liu Y."/>
            <person name="Malik S.B."/>
            <person name="Maier U.G."/>
            <person name="McRose D."/>
            <person name="Mock T."/>
            <person name="Neilson J.A."/>
            <person name="Onodera N.T."/>
            <person name="Poole A.M."/>
            <person name="Pritham E.J."/>
            <person name="Richards T.A."/>
            <person name="Rocap G."/>
            <person name="Roy S.W."/>
            <person name="Sarai C."/>
            <person name="Schaack S."/>
            <person name="Shirato S."/>
            <person name="Slamovits C.H."/>
            <person name="Spencer D.F."/>
            <person name="Suzuki S."/>
            <person name="Worden A.Z."/>
            <person name="Zauner S."/>
            <person name="Barry K."/>
            <person name="Bell C."/>
            <person name="Bharti A.K."/>
            <person name="Crow J.A."/>
            <person name="Grimwood J."/>
            <person name="Kramer R."/>
            <person name="Lindquist E."/>
            <person name="Lucas S."/>
            <person name="Salamov A."/>
            <person name="McFadden G.I."/>
            <person name="Lane C.E."/>
            <person name="Keeling P.J."/>
            <person name="Gray M.W."/>
            <person name="Grigoriev I.V."/>
            <person name="Archibald J.M."/>
        </authorList>
    </citation>
    <scope>NUCLEOTIDE SEQUENCE</scope>
    <source>
        <strain evidence="2 4">CCMP2712</strain>
    </source>
</reference>
<dbReference type="EnsemblProtists" id="EKX54798">
    <property type="protein sequence ID" value="EKX54798"/>
    <property type="gene ID" value="GUITHDRAFT_46565"/>
</dbReference>
<evidence type="ECO:0000313" key="4">
    <source>
        <dbReference type="Proteomes" id="UP000011087"/>
    </source>
</evidence>
<dbReference type="GeneID" id="17311726"/>
<accession>L1K376</accession>
<dbReference type="eggNOG" id="KOG0713">
    <property type="taxonomic scope" value="Eukaryota"/>
</dbReference>
<dbReference type="InterPro" id="IPR036869">
    <property type="entry name" value="J_dom_sf"/>
</dbReference>
<dbReference type="HOGENOM" id="CLU_017633_18_2_1"/>
<dbReference type="SUPFAM" id="SSF46565">
    <property type="entry name" value="Chaperone J-domain"/>
    <property type="match status" value="1"/>
</dbReference>
<feature type="domain" description="J" evidence="1">
    <location>
        <begin position="1"/>
        <end position="63"/>
    </location>
</feature>
<dbReference type="OrthoDB" id="10250354at2759"/>
<gene>
    <name evidence="2" type="ORF">GUITHDRAFT_46565</name>
</gene>
<feature type="non-terminal residue" evidence="2">
    <location>
        <position position="1"/>
    </location>
</feature>
<keyword evidence="4" id="KW-1185">Reference proteome</keyword>
<dbReference type="InterPro" id="IPR001623">
    <property type="entry name" value="DnaJ_domain"/>
</dbReference>
<dbReference type="Proteomes" id="UP000011087">
    <property type="component" value="Unassembled WGS sequence"/>
</dbReference>
<dbReference type="PROSITE" id="PS50076">
    <property type="entry name" value="DNAJ_2"/>
    <property type="match status" value="1"/>
</dbReference>
<evidence type="ECO:0000313" key="3">
    <source>
        <dbReference type="EnsemblProtists" id="EKX54798"/>
    </source>
</evidence>
<proteinExistence type="predicted"/>
<dbReference type="PaxDb" id="55529-EKX54798"/>
<dbReference type="STRING" id="905079.L1K376"/>
<protein>
    <recommendedName>
        <fullName evidence="1">J domain-containing protein</fullName>
    </recommendedName>
</protein>
<dbReference type="Pfam" id="PF00226">
    <property type="entry name" value="DnaJ"/>
    <property type="match status" value="1"/>
</dbReference>
<dbReference type="RefSeq" id="XP_005841778.1">
    <property type="nucleotide sequence ID" value="XM_005841721.1"/>
</dbReference>
<reference evidence="4" key="2">
    <citation type="submission" date="2012-11" db="EMBL/GenBank/DDBJ databases">
        <authorList>
            <person name="Kuo A."/>
            <person name="Curtis B.A."/>
            <person name="Tanifuji G."/>
            <person name="Burki F."/>
            <person name="Gruber A."/>
            <person name="Irimia M."/>
            <person name="Maruyama S."/>
            <person name="Arias M.C."/>
            <person name="Ball S.G."/>
            <person name="Gile G.H."/>
            <person name="Hirakawa Y."/>
            <person name="Hopkins J.F."/>
            <person name="Rensing S.A."/>
            <person name="Schmutz J."/>
            <person name="Symeonidi A."/>
            <person name="Elias M."/>
            <person name="Eveleigh R.J."/>
            <person name="Herman E.K."/>
            <person name="Klute M.J."/>
            <person name="Nakayama T."/>
            <person name="Obornik M."/>
            <person name="Reyes-Prieto A."/>
            <person name="Armbrust E.V."/>
            <person name="Aves S.J."/>
            <person name="Beiko R.G."/>
            <person name="Coutinho P."/>
            <person name="Dacks J.B."/>
            <person name="Durnford D.G."/>
            <person name="Fast N.M."/>
            <person name="Green B.R."/>
            <person name="Grisdale C."/>
            <person name="Hempe F."/>
            <person name="Henrissat B."/>
            <person name="Hoppner M.P."/>
            <person name="Ishida K.-I."/>
            <person name="Kim E."/>
            <person name="Koreny L."/>
            <person name="Kroth P.G."/>
            <person name="Liu Y."/>
            <person name="Malik S.-B."/>
            <person name="Maier U.G."/>
            <person name="McRose D."/>
            <person name="Mock T."/>
            <person name="Neilson J.A."/>
            <person name="Onodera N.T."/>
            <person name="Poole A.M."/>
            <person name="Pritham E.J."/>
            <person name="Richards T.A."/>
            <person name="Rocap G."/>
            <person name="Roy S.W."/>
            <person name="Sarai C."/>
            <person name="Schaack S."/>
            <person name="Shirato S."/>
            <person name="Slamovits C.H."/>
            <person name="Spencer D.F."/>
            <person name="Suzuki S."/>
            <person name="Worden A.Z."/>
            <person name="Zauner S."/>
            <person name="Barry K."/>
            <person name="Bell C."/>
            <person name="Bharti A.K."/>
            <person name="Crow J.A."/>
            <person name="Grimwood J."/>
            <person name="Kramer R."/>
            <person name="Lindquist E."/>
            <person name="Lucas S."/>
            <person name="Salamov A."/>
            <person name="McFadden G.I."/>
            <person name="Lane C.E."/>
            <person name="Keeling P.J."/>
            <person name="Gray M.W."/>
            <person name="Grigoriev I.V."/>
            <person name="Archibald J.M."/>
        </authorList>
    </citation>
    <scope>NUCLEOTIDE SEQUENCE</scope>
    <source>
        <strain evidence="4">CCMP2712</strain>
    </source>
</reference>
<dbReference type="InterPro" id="IPR050817">
    <property type="entry name" value="DjlA_DnaK_co-chaperone"/>
</dbReference>
<reference evidence="3" key="3">
    <citation type="submission" date="2015-06" db="UniProtKB">
        <authorList>
            <consortium name="EnsemblProtists"/>
        </authorList>
    </citation>
    <scope>IDENTIFICATION</scope>
</reference>
<feature type="non-terminal residue" evidence="2">
    <location>
        <position position="65"/>
    </location>
</feature>
<dbReference type="PANTHER" id="PTHR24074">
    <property type="entry name" value="CO-CHAPERONE PROTEIN DJLA"/>
    <property type="match status" value="1"/>
</dbReference>
<evidence type="ECO:0000313" key="2">
    <source>
        <dbReference type="EMBL" id="EKX54798.1"/>
    </source>
</evidence>
<name>L1K376_GUITC</name>
<dbReference type="Gene3D" id="1.10.287.110">
    <property type="entry name" value="DnaJ domain"/>
    <property type="match status" value="1"/>
</dbReference>
<sequence length="65" mass="7661">YYRLLGVDQTASTATIKRAYKELAKKYHPDKFKGQPPVKMEELNRAHEVLTDPDLRKKYDMYGKD</sequence>